<keyword evidence="2" id="KW-0223">Dioxygenase</keyword>
<feature type="binding site" evidence="5">
    <location>
        <position position="160"/>
    </location>
    <ligand>
        <name>substrate</name>
    </ligand>
</feature>
<gene>
    <name evidence="8" type="primary">alkB</name>
    <name evidence="8" type="ORF">HKD32_02890</name>
</gene>
<feature type="binding site" evidence="6">
    <location>
        <position position="130"/>
    </location>
    <ligand>
        <name>Fe cation</name>
        <dbReference type="ChEBI" id="CHEBI:24875"/>
        <note>catalytic</note>
    </ligand>
</feature>
<name>A0A9Q2IU37_GLUJA</name>
<organism evidence="8 9">
    <name type="scientific">Gluconobacter japonicus</name>
    <dbReference type="NCBI Taxonomy" id="376620"/>
    <lineage>
        <taxon>Bacteria</taxon>
        <taxon>Pseudomonadati</taxon>
        <taxon>Pseudomonadota</taxon>
        <taxon>Alphaproteobacteria</taxon>
        <taxon>Acetobacterales</taxon>
        <taxon>Acetobacteraceae</taxon>
        <taxon>Gluconobacter</taxon>
    </lineage>
</organism>
<dbReference type="RefSeq" id="WP_061931553.1">
    <property type="nucleotide sequence ID" value="NZ_JBHLUF010000032.1"/>
</dbReference>
<dbReference type="GO" id="GO:0035513">
    <property type="term" value="P:oxidative RNA demethylation"/>
    <property type="evidence" value="ECO:0007669"/>
    <property type="project" value="TreeGrafter"/>
</dbReference>
<dbReference type="PANTHER" id="PTHR16557:SF2">
    <property type="entry name" value="NUCLEIC ACID DIOXYGENASE ALKBH1"/>
    <property type="match status" value="1"/>
</dbReference>
<feature type="binding site" evidence="6">
    <location>
        <position position="186"/>
    </location>
    <ligand>
        <name>Fe cation</name>
        <dbReference type="ChEBI" id="CHEBI:24875"/>
        <note>catalytic</note>
    </ligand>
</feature>
<evidence type="ECO:0000256" key="4">
    <source>
        <dbReference type="ARBA" id="ARBA00023004"/>
    </source>
</evidence>
<dbReference type="InterPro" id="IPR037151">
    <property type="entry name" value="AlkB-like_sf"/>
</dbReference>
<reference evidence="8" key="1">
    <citation type="submission" date="2020-04" db="EMBL/GenBank/DDBJ databases">
        <authorList>
            <person name="Sombolestani A."/>
        </authorList>
    </citation>
    <scope>NUCLEOTIDE SEQUENCE</scope>
    <source>
        <strain evidence="8">R71697</strain>
    </source>
</reference>
<dbReference type="GO" id="GO:0035516">
    <property type="term" value="F:broad specificity oxidative DNA demethylase activity"/>
    <property type="evidence" value="ECO:0007669"/>
    <property type="project" value="UniProtKB-EC"/>
</dbReference>
<evidence type="ECO:0000256" key="5">
    <source>
        <dbReference type="PIRSR" id="PIRSR604574-1"/>
    </source>
</evidence>
<comment type="caution">
    <text evidence="8">The sequence shown here is derived from an EMBL/GenBank/DDBJ whole genome shotgun (WGS) entry which is preliminary data.</text>
</comment>
<dbReference type="InterPro" id="IPR004574">
    <property type="entry name" value="Alkb"/>
</dbReference>
<feature type="binding site" evidence="5">
    <location>
        <begin position="75"/>
        <end position="77"/>
    </location>
    <ligand>
        <name>substrate</name>
    </ligand>
</feature>
<evidence type="ECO:0000256" key="3">
    <source>
        <dbReference type="ARBA" id="ARBA00023002"/>
    </source>
</evidence>
<dbReference type="EMBL" id="JABCQN010000001">
    <property type="protein sequence ID" value="MBF0869807.1"/>
    <property type="molecule type" value="Genomic_DNA"/>
</dbReference>
<dbReference type="Proteomes" id="UP000661006">
    <property type="component" value="Unassembled WGS sequence"/>
</dbReference>
<dbReference type="GO" id="GO:0008198">
    <property type="term" value="F:ferrous iron binding"/>
    <property type="evidence" value="ECO:0007669"/>
    <property type="project" value="TreeGrafter"/>
</dbReference>
<sequence>MEDLFATLRCRTDIAEGAVLLPGFAISCAEQLLESIRHLALETPFRTMKTPGGRTLSVATTSCGDCGWYTDQRGYRYVRTDPLTGKPWPQMPDMFFELACAAAKEAGYPDFSPSSCLINRYKSGAKMGLHQDRDEDDLSSPIVSVSLGVPARFAFGGLLRTDPVQRHDLFHGDVVVWGGISRLAWHGVSPIRETFHPQTGAMRYNLTFRAINAALFQP</sequence>
<evidence type="ECO:0000259" key="7">
    <source>
        <dbReference type="PROSITE" id="PS51471"/>
    </source>
</evidence>
<dbReference type="Gene3D" id="2.60.120.590">
    <property type="entry name" value="Alpha-ketoglutarate-dependent dioxygenase AlkB-like"/>
    <property type="match status" value="1"/>
</dbReference>
<feature type="binding site" evidence="6">
    <location>
        <position position="132"/>
    </location>
    <ligand>
        <name>Fe cation</name>
        <dbReference type="ChEBI" id="CHEBI:24875"/>
        <note>catalytic</note>
    </ligand>
</feature>
<feature type="binding site" evidence="5">
    <location>
        <begin position="119"/>
        <end position="121"/>
    </location>
    <ligand>
        <name>2-oxoglutarate</name>
        <dbReference type="ChEBI" id="CHEBI:16810"/>
    </ligand>
</feature>
<dbReference type="PANTHER" id="PTHR16557">
    <property type="entry name" value="ALKYLATED DNA REPAIR PROTEIN ALKB-RELATED"/>
    <property type="match status" value="1"/>
</dbReference>
<comment type="cofactor">
    <cofactor evidence="6">
        <name>Fe(2+)</name>
        <dbReference type="ChEBI" id="CHEBI:29033"/>
    </cofactor>
    <text evidence="6">Binds 1 Fe(2+) ion per subunit.</text>
</comment>
<feature type="binding site" evidence="5">
    <location>
        <position position="134"/>
    </location>
    <ligand>
        <name>substrate</name>
    </ligand>
</feature>
<dbReference type="InterPro" id="IPR005123">
    <property type="entry name" value="Oxoglu/Fe-dep_dioxygenase_dom"/>
</dbReference>
<dbReference type="GO" id="GO:0005737">
    <property type="term" value="C:cytoplasm"/>
    <property type="evidence" value="ECO:0007669"/>
    <property type="project" value="TreeGrafter"/>
</dbReference>
<dbReference type="PROSITE" id="PS51471">
    <property type="entry name" value="FE2OG_OXY"/>
    <property type="match status" value="1"/>
</dbReference>
<keyword evidence="1 6" id="KW-0479">Metal-binding</keyword>
<dbReference type="GO" id="GO:0035515">
    <property type="term" value="F:oxidative RNA demethylase activity"/>
    <property type="evidence" value="ECO:0007669"/>
    <property type="project" value="TreeGrafter"/>
</dbReference>
<proteinExistence type="predicted"/>
<dbReference type="Pfam" id="PF13532">
    <property type="entry name" value="2OG-FeII_Oxy_2"/>
    <property type="match status" value="1"/>
</dbReference>
<feature type="binding site" evidence="5">
    <location>
        <begin position="203"/>
        <end position="209"/>
    </location>
    <ligand>
        <name>2-oxoglutarate</name>
        <dbReference type="ChEBI" id="CHEBI:16810"/>
    </ligand>
</feature>
<reference evidence="8" key="2">
    <citation type="submission" date="2020-11" db="EMBL/GenBank/DDBJ databases">
        <title>Description of novel Gluconobacter species.</title>
        <authorList>
            <person name="Cleenwerck I."/>
            <person name="Cnockaert M."/>
            <person name="Borremans W."/>
            <person name="Wieme A.D."/>
            <person name="De Vuyst L."/>
            <person name="Vandamme P."/>
        </authorList>
    </citation>
    <scope>NUCLEOTIDE SEQUENCE</scope>
    <source>
        <strain evidence="8">R71697</strain>
    </source>
</reference>
<dbReference type="EC" id="1.14.11.33" evidence="8"/>
<evidence type="ECO:0000256" key="2">
    <source>
        <dbReference type="ARBA" id="ARBA00022964"/>
    </source>
</evidence>
<accession>A0A9Q2IU37</accession>
<dbReference type="InterPro" id="IPR027450">
    <property type="entry name" value="AlkB-like"/>
</dbReference>
<evidence type="ECO:0000256" key="6">
    <source>
        <dbReference type="PIRSR" id="PIRSR604574-2"/>
    </source>
</evidence>
<keyword evidence="3 8" id="KW-0560">Oxidoreductase</keyword>
<feature type="binding site" evidence="5">
    <location>
        <position position="68"/>
    </location>
    <ligand>
        <name>substrate</name>
    </ligand>
</feature>
<evidence type="ECO:0000313" key="9">
    <source>
        <dbReference type="Proteomes" id="UP000661006"/>
    </source>
</evidence>
<evidence type="ECO:0000313" key="8">
    <source>
        <dbReference type="EMBL" id="MBF0869807.1"/>
    </source>
</evidence>
<evidence type="ECO:0000256" key="1">
    <source>
        <dbReference type="ARBA" id="ARBA00022723"/>
    </source>
</evidence>
<dbReference type="AlphaFoldDB" id="A0A9Q2IU37"/>
<dbReference type="NCBIfam" id="NF011930">
    <property type="entry name" value="PRK15401.1"/>
    <property type="match status" value="1"/>
</dbReference>
<dbReference type="SUPFAM" id="SSF51197">
    <property type="entry name" value="Clavaminate synthase-like"/>
    <property type="match status" value="1"/>
</dbReference>
<feature type="domain" description="Fe2OG dioxygenase" evidence="7">
    <location>
        <begin position="112"/>
        <end position="212"/>
    </location>
</feature>
<keyword evidence="4 6" id="KW-0408">Iron</keyword>
<protein>
    <submittedName>
        <fullName evidence="8">DNA oxidative demethylase AlkB</fullName>
        <ecNumber evidence="8">1.14.11.33</ecNumber>
    </submittedName>
</protein>